<feature type="domain" description="VOC" evidence="1">
    <location>
        <begin position="1"/>
        <end position="116"/>
    </location>
</feature>
<dbReference type="Pfam" id="PF00903">
    <property type="entry name" value="Glyoxalase"/>
    <property type="match status" value="1"/>
</dbReference>
<dbReference type="PROSITE" id="PS51819">
    <property type="entry name" value="VOC"/>
    <property type="match status" value="1"/>
</dbReference>
<dbReference type="SUPFAM" id="SSF54593">
    <property type="entry name" value="Glyoxalase/Bleomycin resistance protein/Dihydroxybiphenyl dioxygenase"/>
    <property type="match status" value="1"/>
</dbReference>
<dbReference type="Gene3D" id="3.10.180.10">
    <property type="entry name" value="2,3-Dihydroxybiphenyl 1,2-Dioxygenase, domain 1"/>
    <property type="match status" value="1"/>
</dbReference>
<dbReference type="Proteomes" id="UP000061512">
    <property type="component" value="Unassembled WGS sequence"/>
</dbReference>
<accession>A0A132EVZ6</accession>
<dbReference type="EMBL" id="LPJX01000055">
    <property type="protein sequence ID" value="KWF60981.1"/>
    <property type="molecule type" value="Genomic_DNA"/>
</dbReference>
<dbReference type="AlphaFoldDB" id="A0A132EVZ6"/>
<organism evidence="2 3">
    <name type="scientific">Burkholderia pseudomultivorans</name>
    <dbReference type="NCBI Taxonomy" id="1207504"/>
    <lineage>
        <taxon>Bacteria</taxon>
        <taxon>Pseudomonadati</taxon>
        <taxon>Pseudomonadota</taxon>
        <taxon>Betaproteobacteria</taxon>
        <taxon>Burkholderiales</taxon>
        <taxon>Burkholderiaceae</taxon>
        <taxon>Burkholderia</taxon>
        <taxon>Burkholderia cepacia complex</taxon>
    </lineage>
</organism>
<sequence length="173" mass="19505">MGMLVTDVPKLRDFYTDVLGMVVTDEGEAAGNLWCFMTGDCNEHHQVVIAGGRSAGDTFPLINQISFRLGSLEALRTFYAHVKSKGVPGLEAVTHGNSWSIYFRDPDNNRIEVYAASEWYVSQPCRVPVDMCRSAEELRAQNNELTKDDPSRRPITDWKHDLAARIESSRQRL</sequence>
<dbReference type="InterPro" id="IPR037523">
    <property type="entry name" value="VOC_core"/>
</dbReference>
<proteinExistence type="predicted"/>
<evidence type="ECO:0000313" key="3">
    <source>
        <dbReference type="Proteomes" id="UP000061512"/>
    </source>
</evidence>
<protein>
    <recommendedName>
        <fullName evidence="1">VOC domain-containing protein</fullName>
    </recommendedName>
</protein>
<gene>
    <name evidence="2" type="ORF">WT57_02780</name>
</gene>
<dbReference type="InterPro" id="IPR004360">
    <property type="entry name" value="Glyas_Fos-R_dOase_dom"/>
</dbReference>
<reference evidence="2 3" key="1">
    <citation type="submission" date="2015-11" db="EMBL/GenBank/DDBJ databases">
        <title>Expanding the genomic diversity of Burkholderia species for the development of highly accurate diagnostics.</title>
        <authorList>
            <person name="Sahl J."/>
            <person name="Keim P."/>
            <person name="Wagner D."/>
        </authorList>
    </citation>
    <scope>NUCLEOTIDE SEQUENCE [LARGE SCALE GENOMIC DNA]</scope>
    <source>
        <strain evidence="2 3">MSMB574WGS</strain>
    </source>
</reference>
<name>A0A132EVZ6_9BURK</name>
<evidence type="ECO:0000259" key="1">
    <source>
        <dbReference type="PROSITE" id="PS51819"/>
    </source>
</evidence>
<evidence type="ECO:0000313" key="2">
    <source>
        <dbReference type="EMBL" id="KWF60981.1"/>
    </source>
</evidence>
<comment type="caution">
    <text evidence="2">The sequence shown here is derived from an EMBL/GenBank/DDBJ whole genome shotgun (WGS) entry which is preliminary data.</text>
</comment>
<dbReference type="InterPro" id="IPR029068">
    <property type="entry name" value="Glyas_Bleomycin-R_OHBP_Dase"/>
</dbReference>